<organism evidence="1 2">
    <name type="scientific">Auraticoccus cholistanensis</name>
    <dbReference type="NCBI Taxonomy" id="2656650"/>
    <lineage>
        <taxon>Bacteria</taxon>
        <taxon>Bacillati</taxon>
        <taxon>Actinomycetota</taxon>
        <taxon>Actinomycetes</taxon>
        <taxon>Propionibacteriales</taxon>
        <taxon>Propionibacteriaceae</taxon>
        <taxon>Auraticoccus</taxon>
    </lineage>
</organism>
<keyword evidence="1" id="KW-0223">Dioxygenase</keyword>
<dbReference type="Proteomes" id="UP000435304">
    <property type="component" value="Unassembled WGS sequence"/>
</dbReference>
<comment type="caution">
    <text evidence="1">The sequence shown here is derived from an EMBL/GenBank/DDBJ whole genome shotgun (WGS) entry which is preliminary data.</text>
</comment>
<dbReference type="GO" id="GO:0016706">
    <property type="term" value="F:2-oxoglutarate-dependent dioxygenase activity"/>
    <property type="evidence" value="ECO:0007669"/>
    <property type="project" value="UniProtKB-ARBA"/>
</dbReference>
<dbReference type="PANTHER" id="PTHR20883">
    <property type="entry name" value="PHYTANOYL-COA DIOXYGENASE DOMAIN CONTAINING 1"/>
    <property type="match status" value="1"/>
</dbReference>
<keyword evidence="1" id="KW-0560">Oxidoreductase</keyword>
<proteinExistence type="predicted"/>
<protein>
    <submittedName>
        <fullName evidence="1">Phytanoyl-CoA dioxygenase family protein</fullName>
    </submittedName>
</protein>
<dbReference type="SUPFAM" id="SSF51197">
    <property type="entry name" value="Clavaminate synthase-like"/>
    <property type="match status" value="1"/>
</dbReference>
<dbReference type="GO" id="GO:0005506">
    <property type="term" value="F:iron ion binding"/>
    <property type="evidence" value="ECO:0007669"/>
    <property type="project" value="UniProtKB-ARBA"/>
</dbReference>
<dbReference type="EMBL" id="WPCU01000010">
    <property type="protein sequence ID" value="MVA77664.1"/>
    <property type="molecule type" value="Genomic_DNA"/>
</dbReference>
<reference evidence="1 2" key="1">
    <citation type="submission" date="2019-12" db="EMBL/GenBank/DDBJ databases">
        <title>Auraticoccus cholistani sp. nov., an actinomycete isolated from soil of Cholistan desert.</title>
        <authorList>
            <person name="Cheema M.T."/>
        </authorList>
    </citation>
    <scope>NUCLEOTIDE SEQUENCE [LARGE SCALE GENOMIC DNA]</scope>
    <source>
        <strain evidence="1 2">F435</strain>
    </source>
</reference>
<name>A0A6A9V265_9ACTN</name>
<evidence type="ECO:0000313" key="2">
    <source>
        <dbReference type="Proteomes" id="UP000435304"/>
    </source>
</evidence>
<keyword evidence="2" id="KW-1185">Reference proteome</keyword>
<dbReference type="RefSeq" id="WP_156611900.1">
    <property type="nucleotide sequence ID" value="NZ_WPCU01000010.1"/>
</dbReference>
<sequence length="290" mass="31529">MTTPIETTTIETTTIEATTIEASTIETSATTAPDRYEELGVVHVRGLLPAEEVAAIRTAFMRQVEADRSLAHDDHVAADDVLSRYPRFVHPHRLTGTEIGRISRRLMLDRRIWDVVESLIGPALAAQSMFYFKPPTARGQALHQDNAFLQAHPETCLAAWIAVDDCDAGNGALRVVPGSHRIQLLCLEPADETLSFTSAQVPVPGDVEILQTEMRAGDVLFFHGSLVHGSHPNTSTDRFRRSLIFHYVPRASQEIAAFYDPLLTADGQEVSIAAAADGGACGDGWVGGPH</sequence>
<evidence type="ECO:0000313" key="1">
    <source>
        <dbReference type="EMBL" id="MVA77664.1"/>
    </source>
</evidence>
<dbReference type="InterPro" id="IPR008775">
    <property type="entry name" value="Phytyl_CoA_dOase-like"/>
</dbReference>
<gene>
    <name evidence="1" type="ORF">GC722_16815</name>
</gene>
<dbReference type="Gene3D" id="2.60.120.620">
    <property type="entry name" value="q2cbj1_9rhob like domain"/>
    <property type="match status" value="1"/>
</dbReference>
<dbReference type="PANTHER" id="PTHR20883:SF48">
    <property type="entry name" value="ECTOINE DIOXYGENASE"/>
    <property type="match status" value="1"/>
</dbReference>
<dbReference type="Pfam" id="PF05721">
    <property type="entry name" value="PhyH"/>
    <property type="match status" value="1"/>
</dbReference>
<accession>A0A6A9V265</accession>
<dbReference type="AlphaFoldDB" id="A0A6A9V265"/>